<organism evidence="2 3">
    <name type="scientific">Asterophora parasitica</name>
    <dbReference type="NCBI Taxonomy" id="117018"/>
    <lineage>
        <taxon>Eukaryota</taxon>
        <taxon>Fungi</taxon>
        <taxon>Dikarya</taxon>
        <taxon>Basidiomycota</taxon>
        <taxon>Agaricomycotina</taxon>
        <taxon>Agaricomycetes</taxon>
        <taxon>Agaricomycetidae</taxon>
        <taxon>Agaricales</taxon>
        <taxon>Tricholomatineae</taxon>
        <taxon>Lyophyllaceae</taxon>
        <taxon>Asterophora</taxon>
    </lineage>
</organism>
<dbReference type="OrthoDB" id="19394at2759"/>
<evidence type="ECO:0000313" key="2">
    <source>
        <dbReference type="EMBL" id="KAG5633231.1"/>
    </source>
</evidence>
<proteinExistence type="predicted"/>
<accession>A0A9P7FMX0</accession>
<dbReference type="AlphaFoldDB" id="A0A9P7FMX0"/>
<dbReference type="EMBL" id="JABCKV010006188">
    <property type="protein sequence ID" value="KAG5633231.1"/>
    <property type="molecule type" value="Genomic_DNA"/>
</dbReference>
<name>A0A9P7FMX0_9AGAR</name>
<reference evidence="2" key="1">
    <citation type="submission" date="2020-07" db="EMBL/GenBank/DDBJ databases">
        <authorList>
            <person name="Nieuwenhuis M."/>
            <person name="Van De Peppel L.J.J."/>
        </authorList>
    </citation>
    <scope>NUCLEOTIDE SEQUENCE</scope>
    <source>
        <strain evidence="2">AP01</strain>
        <tissue evidence="2">Mycelium</tissue>
    </source>
</reference>
<protein>
    <submittedName>
        <fullName evidence="2">Uncharacterized protein</fullName>
    </submittedName>
</protein>
<reference evidence="2" key="2">
    <citation type="submission" date="2021-10" db="EMBL/GenBank/DDBJ databases">
        <title>Phylogenomics reveals ancestral predisposition of the termite-cultivated fungus Termitomyces towards a domesticated lifestyle.</title>
        <authorList>
            <person name="Auxier B."/>
            <person name="Grum-Grzhimaylo A."/>
            <person name="Cardenas M.E."/>
            <person name="Lodge J.D."/>
            <person name="Laessoe T."/>
            <person name="Pedersen O."/>
            <person name="Smith M.E."/>
            <person name="Kuyper T.W."/>
            <person name="Franco-Molano E.A."/>
            <person name="Baroni T.J."/>
            <person name="Aanen D.K."/>
        </authorList>
    </citation>
    <scope>NUCLEOTIDE SEQUENCE</scope>
    <source>
        <strain evidence="2">AP01</strain>
        <tissue evidence="2">Mycelium</tissue>
    </source>
</reference>
<evidence type="ECO:0000313" key="3">
    <source>
        <dbReference type="Proteomes" id="UP000775547"/>
    </source>
</evidence>
<comment type="caution">
    <text evidence="2">The sequence shown here is derived from an EMBL/GenBank/DDBJ whole genome shotgun (WGS) entry which is preliminary data.</text>
</comment>
<feature type="region of interest" description="Disordered" evidence="1">
    <location>
        <begin position="1"/>
        <end position="89"/>
    </location>
</feature>
<feature type="compositionally biased region" description="Basic and acidic residues" evidence="1">
    <location>
        <begin position="10"/>
        <end position="51"/>
    </location>
</feature>
<sequence>MPGTGVVKQHPKEDEARIRGEDGQERGVGEMRDMVGEQKGKAVGGARDEVAGRTGVDLGDRDQVRDVAGQQAQAGRNGYMDDSDSSSGP</sequence>
<gene>
    <name evidence="2" type="ORF">DXG03_007962</name>
</gene>
<keyword evidence="3" id="KW-1185">Reference proteome</keyword>
<evidence type="ECO:0000256" key="1">
    <source>
        <dbReference type="SAM" id="MobiDB-lite"/>
    </source>
</evidence>
<dbReference type="Proteomes" id="UP000775547">
    <property type="component" value="Unassembled WGS sequence"/>
</dbReference>
<feature type="non-terminal residue" evidence="2">
    <location>
        <position position="89"/>
    </location>
</feature>